<organism evidence="1">
    <name type="scientific">Corethron hystrix</name>
    <dbReference type="NCBI Taxonomy" id="216773"/>
    <lineage>
        <taxon>Eukaryota</taxon>
        <taxon>Sar</taxon>
        <taxon>Stramenopiles</taxon>
        <taxon>Ochrophyta</taxon>
        <taxon>Bacillariophyta</taxon>
        <taxon>Coscinodiscophyceae</taxon>
        <taxon>Corethrophycidae</taxon>
        <taxon>Corethrales</taxon>
        <taxon>Corethraceae</taxon>
        <taxon>Corethron</taxon>
    </lineage>
</organism>
<reference evidence="1" key="1">
    <citation type="submission" date="2021-01" db="EMBL/GenBank/DDBJ databases">
        <authorList>
            <person name="Corre E."/>
            <person name="Pelletier E."/>
            <person name="Niang G."/>
            <person name="Scheremetjew M."/>
            <person name="Finn R."/>
            <person name="Kale V."/>
            <person name="Holt S."/>
            <person name="Cochrane G."/>
            <person name="Meng A."/>
            <person name="Brown T."/>
            <person name="Cohen L."/>
        </authorList>
    </citation>
    <scope>NUCLEOTIDE SEQUENCE</scope>
    <source>
        <strain evidence="1">308</strain>
    </source>
</reference>
<sequence>MRPSKTKKSQLTSIICRKTFLHASVVSSVFLVGGGNNRVVGFSSSAIVNFRSKNMLPRKAFRLSTRSFHGHLQLNYRNNNAVASPRPNWIPTFFKFSEEEPDEEDQYLKFLDKRYHRLHDNDPIEEQDISARNAKIVGSVLAELSSSPDSDTRKNVRYEPKVLPSIQDTTNSLFVLEAVSNAMECKELESAGDTSEIKAPSLVLSRRVFRKSVEPMIKLFSPIRVSANCDIILTSARCMLRTVIIVFLGSILDSLRSKLFKKGSLPKTTVATLPLLALMILTPFRSLISSALTRTAATQNVILRNSLTQN</sequence>
<accession>A0A7S1G1A1</accession>
<dbReference type="AlphaFoldDB" id="A0A7S1G1A1"/>
<gene>
    <name evidence="1" type="ORF">CHYS00102_LOCUS31118</name>
</gene>
<proteinExistence type="predicted"/>
<name>A0A7S1G1A1_9STRA</name>
<protein>
    <submittedName>
        <fullName evidence="1">Uncharacterized protein</fullName>
    </submittedName>
</protein>
<dbReference type="EMBL" id="HBFR01042564">
    <property type="protein sequence ID" value="CAD8903898.1"/>
    <property type="molecule type" value="Transcribed_RNA"/>
</dbReference>
<evidence type="ECO:0000313" key="1">
    <source>
        <dbReference type="EMBL" id="CAD8903898.1"/>
    </source>
</evidence>